<reference evidence="2" key="1">
    <citation type="submission" date="2020-10" db="EMBL/GenBank/DDBJ databases">
        <authorList>
            <person name="Castelo-Branco R."/>
            <person name="Eusebio N."/>
            <person name="Adriana R."/>
            <person name="Vieira A."/>
            <person name="Brugerolle De Fraissinette N."/>
            <person name="Rezende De Castro R."/>
            <person name="Schneider M.P."/>
            <person name="Vasconcelos V."/>
            <person name="Leao P.N."/>
        </authorList>
    </citation>
    <scope>NUCLEOTIDE SEQUENCE</scope>
    <source>
        <strain evidence="2">LEGE 11479</strain>
    </source>
</reference>
<dbReference type="AlphaFoldDB" id="A0A928ZQL8"/>
<sequence>MSPDTLEAIKPYLNFFHPLLMWALFGLTIYAMYLGFQSRKVRYASGEEKKALIKGKFSIKHHQMGSIILALMVLGTIGGMAVTYINNGKLFVGPHLLAGLSMTGLIAIAASLVPLMQRGNETARLTHISINVVLVGLFGWQAVTGMQIMQRILETAFGIVF</sequence>
<organism evidence="2 3">
    <name type="scientific">Leptolyngbya cf. ectocarpi LEGE 11479</name>
    <dbReference type="NCBI Taxonomy" id="1828722"/>
    <lineage>
        <taxon>Bacteria</taxon>
        <taxon>Bacillati</taxon>
        <taxon>Cyanobacteriota</taxon>
        <taxon>Cyanophyceae</taxon>
        <taxon>Leptolyngbyales</taxon>
        <taxon>Leptolyngbyaceae</taxon>
        <taxon>Leptolyngbya group</taxon>
        <taxon>Leptolyngbya</taxon>
    </lineage>
</organism>
<dbReference type="RefSeq" id="WP_193992075.1">
    <property type="nucleotide sequence ID" value="NZ_JADEXP010000039.1"/>
</dbReference>
<keyword evidence="1" id="KW-0472">Membrane</keyword>
<keyword evidence="3" id="KW-1185">Reference proteome</keyword>
<feature type="transmembrane region" description="Helical" evidence="1">
    <location>
        <begin position="125"/>
        <end position="143"/>
    </location>
</feature>
<evidence type="ECO:0000256" key="1">
    <source>
        <dbReference type="SAM" id="Phobius"/>
    </source>
</evidence>
<dbReference type="Pfam" id="PF13301">
    <property type="entry name" value="DUF4079"/>
    <property type="match status" value="1"/>
</dbReference>
<keyword evidence="1" id="KW-0812">Transmembrane</keyword>
<dbReference type="EMBL" id="JADEXP010000039">
    <property type="protein sequence ID" value="MBE9066370.1"/>
    <property type="molecule type" value="Genomic_DNA"/>
</dbReference>
<accession>A0A928ZQL8</accession>
<feature type="transmembrane region" description="Helical" evidence="1">
    <location>
        <begin position="64"/>
        <end position="85"/>
    </location>
</feature>
<feature type="transmembrane region" description="Helical" evidence="1">
    <location>
        <begin position="91"/>
        <end position="113"/>
    </location>
</feature>
<protein>
    <submittedName>
        <fullName evidence="2">DUF4079 domain-containing protein</fullName>
    </submittedName>
</protein>
<comment type="caution">
    <text evidence="2">The sequence shown here is derived from an EMBL/GenBank/DDBJ whole genome shotgun (WGS) entry which is preliminary data.</text>
</comment>
<dbReference type="PANTHER" id="PTHR34679:SF2">
    <property type="entry name" value="OS02G0122500 PROTEIN"/>
    <property type="match status" value="1"/>
</dbReference>
<feature type="transmembrane region" description="Helical" evidence="1">
    <location>
        <begin position="15"/>
        <end position="36"/>
    </location>
</feature>
<name>A0A928ZQL8_LEPEC</name>
<keyword evidence="1" id="KW-1133">Transmembrane helix</keyword>
<evidence type="ECO:0000313" key="2">
    <source>
        <dbReference type="EMBL" id="MBE9066370.1"/>
    </source>
</evidence>
<dbReference type="Proteomes" id="UP000615026">
    <property type="component" value="Unassembled WGS sequence"/>
</dbReference>
<evidence type="ECO:0000313" key="3">
    <source>
        <dbReference type="Proteomes" id="UP000615026"/>
    </source>
</evidence>
<dbReference type="InterPro" id="IPR025067">
    <property type="entry name" value="DUF4079"/>
</dbReference>
<dbReference type="PANTHER" id="PTHR34679">
    <property type="match status" value="1"/>
</dbReference>
<proteinExistence type="predicted"/>
<gene>
    <name evidence="2" type="ORF">IQ260_06865</name>
</gene>